<evidence type="ECO:0000313" key="3">
    <source>
        <dbReference type="Proteomes" id="UP001317532"/>
    </source>
</evidence>
<keyword evidence="1" id="KW-1133">Transmembrane helix</keyword>
<keyword evidence="1" id="KW-0812">Transmembrane</keyword>
<keyword evidence="3" id="KW-1185">Reference proteome</keyword>
<protein>
    <recommendedName>
        <fullName evidence="4">TonB C-terminal domain-containing protein</fullName>
    </recommendedName>
</protein>
<dbReference type="EMBL" id="AP025523">
    <property type="protein sequence ID" value="BDE04887.1"/>
    <property type="molecule type" value="Genomic_DNA"/>
</dbReference>
<dbReference type="AlphaFoldDB" id="A0AAN2C8T6"/>
<evidence type="ECO:0008006" key="4">
    <source>
        <dbReference type="Google" id="ProtNLM"/>
    </source>
</evidence>
<evidence type="ECO:0000313" key="2">
    <source>
        <dbReference type="EMBL" id="BDE04887.1"/>
    </source>
</evidence>
<accession>A0AAN2C8T6</accession>
<dbReference type="KEGG" id="vab:WPS_01630"/>
<dbReference type="Proteomes" id="UP001317532">
    <property type="component" value="Chromosome"/>
</dbReference>
<name>A0AAN2C8T6_UNVUL</name>
<reference evidence="2 3" key="1">
    <citation type="journal article" date="2022" name="ISME Commun">
        <title>Vulcanimicrobium alpinus gen. nov. sp. nov., the first cultivated representative of the candidate phylum 'Eremiobacterota', is a metabolically versatile aerobic anoxygenic phototroph.</title>
        <authorList>
            <person name="Yabe S."/>
            <person name="Muto K."/>
            <person name="Abe K."/>
            <person name="Yokota A."/>
            <person name="Staudigel H."/>
            <person name="Tebo B.M."/>
        </authorList>
    </citation>
    <scope>NUCLEOTIDE SEQUENCE [LARGE SCALE GENOMIC DNA]</scope>
    <source>
        <strain evidence="2 3">WC8-2</strain>
    </source>
</reference>
<feature type="transmembrane region" description="Helical" evidence="1">
    <location>
        <begin position="12"/>
        <end position="32"/>
    </location>
</feature>
<evidence type="ECO:0000256" key="1">
    <source>
        <dbReference type="SAM" id="Phobius"/>
    </source>
</evidence>
<sequence>MVHGGFPSRRDRTAIGLSIAAHVCALAVLAALPRPAFTPDVPDERVLLATMIRIEHRETPRPAPVVRAAPPLAAAALSRPPLLHVAHTVAHAQRALVVASERRFSPRAFRATVAKHVAAQAVVAVLATPAAAPTAVAAGTAAATASPVPSPLAAVRDDGIGNFGETYPAAVDPSARGALFGGIAGPFLIRITVDETGRATSIEFVRAPADPGATAELRSRLMTARFIPAACNGLRCAGTLELSHQ</sequence>
<keyword evidence="1" id="KW-0472">Membrane</keyword>
<gene>
    <name evidence="2" type="ORF">WPS_01630</name>
</gene>
<proteinExistence type="predicted"/>
<organism evidence="2 3">
    <name type="scientific">Vulcanimicrobium alpinum</name>
    <dbReference type="NCBI Taxonomy" id="3016050"/>
    <lineage>
        <taxon>Bacteria</taxon>
        <taxon>Bacillati</taxon>
        <taxon>Vulcanimicrobiota</taxon>
        <taxon>Vulcanimicrobiia</taxon>
        <taxon>Vulcanimicrobiales</taxon>
        <taxon>Vulcanimicrobiaceae</taxon>
        <taxon>Vulcanimicrobium</taxon>
    </lineage>
</organism>